<dbReference type="CarbonylDB" id="Q84SQ2"/>
<dbReference type="EMBL" id="AC137925">
    <property type="protein sequence ID" value="AAO73269.1"/>
    <property type="molecule type" value="Genomic_DNA"/>
</dbReference>
<gene>
    <name evidence="3" type="primary">OSJNBb0047D08.10</name>
</gene>
<name>Q84SQ2_ORYSJ</name>
<dbReference type="Pfam" id="PF03732">
    <property type="entry name" value="Retrotrans_gag"/>
    <property type="match status" value="1"/>
</dbReference>
<dbReference type="CDD" id="cd00303">
    <property type="entry name" value="retropepsin_like"/>
    <property type="match status" value="1"/>
</dbReference>
<proteinExistence type="predicted"/>
<dbReference type="Gene3D" id="2.40.70.10">
    <property type="entry name" value="Acid Proteases"/>
    <property type="match status" value="1"/>
</dbReference>
<feature type="domain" description="Retrotransposon gag" evidence="2">
    <location>
        <begin position="80"/>
        <end position="151"/>
    </location>
</feature>
<organism evidence="3 4">
    <name type="scientific">Oryza sativa subsp. japonica</name>
    <name type="common">Rice</name>
    <dbReference type="NCBI Taxonomy" id="39947"/>
    <lineage>
        <taxon>Eukaryota</taxon>
        <taxon>Viridiplantae</taxon>
        <taxon>Streptophyta</taxon>
        <taxon>Embryophyta</taxon>
        <taxon>Tracheophyta</taxon>
        <taxon>Spermatophyta</taxon>
        <taxon>Magnoliopsida</taxon>
        <taxon>Liliopsida</taxon>
        <taxon>Poales</taxon>
        <taxon>Poaceae</taxon>
        <taxon>BOP clade</taxon>
        <taxon>Oryzoideae</taxon>
        <taxon>Oryzeae</taxon>
        <taxon>Oryzinae</taxon>
        <taxon>Oryza</taxon>
        <taxon>Oryza sativa</taxon>
    </lineage>
</organism>
<dbReference type="Proteomes" id="UP000000763">
    <property type="component" value="Chromosome 3"/>
</dbReference>
<dbReference type="InterPro" id="IPR021109">
    <property type="entry name" value="Peptidase_aspartic_dom_sf"/>
</dbReference>
<reference evidence="4" key="2">
    <citation type="journal article" date="2008" name="Nucleic Acids Res.">
        <title>The rice annotation project database (RAP-DB): 2008 update.</title>
        <authorList>
            <consortium name="The rice annotation project (RAP)"/>
        </authorList>
    </citation>
    <scope>GENOME REANNOTATION</scope>
    <source>
        <strain evidence="4">cv. Nipponbare</strain>
    </source>
</reference>
<dbReference type="PANTHER" id="PTHR33067:SF32">
    <property type="entry name" value="ASPARTIC PEPTIDASE DDI1-TYPE DOMAIN-CONTAINING PROTEIN"/>
    <property type="match status" value="1"/>
</dbReference>
<dbReference type="InterPro" id="IPR005162">
    <property type="entry name" value="Retrotrans_gag_dom"/>
</dbReference>
<feature type="region of interest" description="Disordered" evidence="1">
    <location>
        <begin position="309"/>
        <end position="373"/>
    </location>
</feature>
<evidence type="ECO:0000313" key="3">
    <source>
        <dbReference type="EMBL" id="AAO73269.1"/>
    </source>
</evidence>
<evidence type="ECO:0000259" key="2">
    <source>
        <dbReference type="Pfam" id="PF03732"/>
    </source>
</evidence>
<sequence length="515" mass="58189">MADKTLREFAAPSADNVAIGPQINMGDVDFDLKSSLIMMAKASPFCGKPNKDANAHLQQFLEICSTYTIKGVTPDAVRLRLFSFSLLGRAKQWFYANRAAVNTWDKCSTAFLLKFFPIGKTNALRGRISSFQQTRDEFIPKAWERLQEVQQFDQALCDLGASVSVMLKDVFDKLNFTVLAPTPMRLQLADSSVRYPAGIVEDVPVKIRDFFILVDFVVLDMDTGKETPFILRRPFLSTAGVNIDVGTGSVHFHINGKEEKFEFQPRTEQCSMVKIKYGPNPQNIQVVEVEPPKTDSLVKFMQNFLEKKTTMPRNRYRKTPVKASTPAKKLEQLAQRKPPSAPKPRKGSGSSSSHHDESSTRSSAIVSMEDAEAPRRLLNDTDLDLVGDRERQAYYMLSDREYANTREYSPELLKKIGMHPDGSKLHATASESQAGRVLVRTGGVRLMTYIRGTTNLPDQVTEEIQYNLMEHIAQTQEWQQSVNAQFASINNMMQQQHDDLQAYFRFQGFNPYQGP</sequence>
<reference evidence="4" key="1">
    <citation type="journal article" date="2005" name="Nature">
        <title>The map-based sequence of the rice genome.</title>
        <authorList>
            <consortium name="International rice genome sequencing project (IRGSP)"/>
            <person name="Matsumoto T."/>
            <person name="Wu J."/>
            <person name="Kanamori H."/>
            <person name="Katayose Y."/>
            <person name="Fujisawa M."/>
            <person name="Namiki N."/>
            <person name="Mizuno H."/>
            <person name="Yamamoto K."/>
            <person name="Antonio B.A."/>
            <person name="Baba T."/>
            <person name="Sakata K."/>
            <person name="Nagamura Y."/>
            <person name="Aoki H."/>
            <person name="Arikawa K."/>
            <person name="Arita K."/>
            <person name="Bito T."/>
            <person name="Chiden Y."/>
            <person name="Fujitsuka N."/>
            <person name="Fukunaka R."/>
            <person name="Hamada M."/>
            <person name="Harada C."/>
            <person name="Hayashi A."/>
            <person name="Hijishita S."/>
            <person name="Honda M."/>
            <person name="Hosokawa S."/>
            <person name="Ichikawa Y."/>
            <person name="Idonuma A."/>
            <person name="Iijima M."/>
            <person name="Ikeda M."/>
            <person name="Ikeno M."/>
            <person name="Ito K."/>
            <person name="Ito S."/>
            <person name="Ito T."/>
            <person name="Ito Y."/>
            <person name="Ito Y."/>
            <person name="Iwabuchi A."/>
            <person name="Kamiya K."/>
            <person name="Karasawa W."/>
            <person name="Kurita K."/>
            <person name="Katagiri S."/>
            <person name="Kikuta A."/>
            <person name="Kobayashi H."/>
            <person name="Kobayashi N."/>
            <person name="Machita K."/>
            <person name="Maehara T."/>
            <person name="Masukawa M."/>
            <person name="Mizubayashi T."/>
            <person name="Mukai Y."/>
            <person name="Nagasaki H."/>
            <person name="Nagata Y."/>
            <person name="Naito S."/>
            <person name="Nakashima M."/>
            <person name="Nakama Y."/>
            <person name="Nakamichi Y."/>
            <person name="Nakamura M."/>
            <person name="Meguro A."/>
            <person name="Negishi M."/>
            <person name="Ohta I."/>
            <person name="Ohta T."/>
            <person name="Okamoto M."/>
            <person name="Ono N."/>
            <person name="Saji S."/>
            <person name="Sakaguchi M."/>
            <person name="Sakai K."/>
            <person name="Shibata M."/>
            <person name="Shimokawa T."/>
            <person name="Song J."/>
            <person name="Takazaki Y."/>
            <person name="Terasawa K."/>
            <person name="Tsugane M."/>
            <person name="Tsuji K."/>
            <person name="Ueda S."/>
            <person name="Waki K."/>
            <person name="Yamagata H."/>
            <person name="Yamamoto M."/>
            <person name="Yamamoto S."/>
            <person name="Yamane H."/>
            <person name="Yoshiki S."/>
            <person name="Yoshihara R."/>
            <person name="Yukawa K."/>
            <person name="Zhong H."/>
            <person name="Yano M."/>
            <person name="Yuan Q."/>
            <person name="Ouyang S."/>
            <person name="Liu J."/>
            <person name="Jones K.M."/>
            <person name="Gansberger K."/>
            <person name="Moffat K."/>
            <person name="Hill J."/>
            <person name="Bera J."/>
            <person name="Fadrosh D."/>
            <person name="Jin S."/>
            <person name="Johri S."/>
            <person name="Kim M."/>
            <person name="Overton L."/>
            <person name="Reardon M."/>
            <person name="Tsitrin T."/>
            <person name="Vuong H."/>
            <person name="Weaver B."/>
            <person name="Ciecko A."/>
            <person name="Tallon L."/>
            <person name="Jackson J."/>
            <person name="Pai G."/>
            <person name="Aken S.V."/>
            <person name="Utterback T."/>
            <person name="Reidmuller S."/>
            <person name="Feldblyum T."/>
            <person name="Hsiao J."/>
            <person name="Zismann V."/>
            <person name="Iobst S."/>
            <person name="de Vazeille A.R."/>
            <person name="Buell C.R."/>
            <person name="Ying K."/>
            <person name="Li Y."/>
            <person name="Lu T."/>
            <person name="Huang Y."/>
            <person name="Zhao Q."/>
            <person name="Feng Q."/>
            <person name="Zhang L."/>
            <person name="Zhu J."/>
            <person name="Weng Q."/>
            <person name="Mu J."/>
            <person name="Lu Y."/>
            <person name="Fan D."/>
            <person name="Liu Y."/>
            <person name="Guan J."/>
            <person name="Zhang Y."/>
            <person name="Yu S."/>
            <person name="Liu X."/>
            <person name="Zhang Y."/>
            <person name="Hong G."/>
            <person name="Han B."/>
            <person name="Choisne N."/>
            <person name="Demange N."/>
            <person name="Orjeda G."/>
            <person name="Samain S."/>
            <person name="Cattolico L."/>
            <person name="Pelletier E."/>
            <person name="Couloux A."/>
            <person name="Segurens B."/>
            <person name="Wincker P."/>
            <person name="D'Hont A."/>
            <person name="Scarpelli C."/>
            <person name="Weissenbach J."/>
            <person name="Salanoubat M."/>
            <person name="Quetier F."/>
            <person name="Yu Y."/>
            <person name="Kim H.R."/>
            <person name="Rambo T."/>
            <person name="Currie J."/>
            <person name="Collura K."/>
            <person name="Luo M."/>
            <person name="Yang T."/>
            <person name="Ammiraju J.S.S."/>
            <person name="Engler F."/>
            <person name="Soderlund C."/>
            <person name="Wing R.A."/>
            <person name="Palmer L.E."/>
            <person name="de la Bastide M."/>
            <person name="Spiegel L."/>
            <person name="Nascimento L."/>
            <person name="Zutavern T."/>
            <person name="O'Shaughnessy A."/>
            <person name="Dike S."/>
            <person name="Dedhia N."/>
            <person name="Preston R."/>
            <person name="Balija V."/>
            <person name="McCombie W.R."/>
            <person name="Chow T."/>
            <person name="Chen H."/>
            <person name="Chung M."/>
            <person name="Chen C."/>
            <person name="Shaw J."/>
            <person name="Wu H."/>
            <person name="Hsiao K."/>
            <person name="Chao Y."/>
            <person name="Chu M."/>
            <person name="Cheng C."/>
            <person name="Hour A."/>
            <person name="Lee P."/>
            <person name="Lin S."/>
            <person name="Lin Y."/>
            <person name="Liou J."/>
            <person name="Liu S."/>
            <person name="Hsing Y."/>
            <person name="Raghuvanshi S."/>
            <person name="Mohanty A."/>
            <person name="Bharti A.K."/>
            <person name="Gaur A."/>
            <person name="Gupta V."/>
            <person name="Kumar D."/>
            <person name="Ravi V."/>
            <person name="Vij S."/>
            <person name="Kapur A."/>
            <person name="Khurana P."/>
            <person name="Khurana P."/>
            <person name="Khurana J.P."/>
            <person name="Tyagi A.K."/>
            <person name="Gaikwad K."/>
            <person name="Singh A."/>
            <person name="Dalal V."/>
            <person name="Srivastava S."/>
            <person name="Dixit A."/>
            <person name="Pal A.K."/>
            <person name="Ghazi I.A."/>
            <person name="Yadav M."/>
            <person name="Pandit A."/>
            <person name="Bhargava A."/>
            <person name="Sureshbabu K."/>
            <person name="Batra K."/>
            <person name="Sharma T.R."/>
            <person name="Mohapatra T."/>
            <person name="Singh N.K."/>
            <person name="Messing J."/>
            <person name="Nelson A.B."/>
            <person name="Fuks G."/>
            <person name="Kavchok S."/>
            <person name="Keizer G."/>
            <person name="Linton E."/>
            <person name="Llaca V."/>
            <person name="Song R."/>
            <person name="Tanyolac B."/>
            <person name="Young S."/>
            <person name="Ho-Il K."/>
            <person name="Hahn J.H."/>
            <person name="Sangsakoo G."/>
            <person name="Vanavichit A."/>
            <person name="de Mattos Luiz.A.T."/>
            <person name="Zimmer P.D."/>
            <person name="Malone G."/>
            <person name="Dellagostin O."/>
            <person name="de Oliveira A.C."/>
            <person name="Bevan M."/>
            <person name="Bancroft I."/>
            <person name="Minx P."/>
            <person name="Cordum H."/>
            <person name="Wilson R."/>
            <person name="Cheng Z."/>
            <person name="Jin W."/>
            <person name="Jiang J."/>
            <person name="Leong S.A."/>
            <person name="Iwama H."/>
            <person name="Gojobori T."/>
            <person name="Itoh T."/>
            <person name="Niimura Y."/>
            <person name="Fujii Y."/>
            <person name="Habara T."/>
            <person name="Sakai H."/>
            <person name="Sato Y."/>
            <person name="Wilson G."/>
            <person name="Kumar K."/>
            <person name="McCouch S."/>
            <person name="Juretic N."/>
            <person name="Hoen D."/>
            <person name="Wright S."/>
            <person name="Bruskiewich R."/>
            <person name="Bureau T."/>
            <person name="Miyao A."/>
            <person name="Hirochika H."/>
            <person name="Nishikawa T."/>
            <person name="Kadowaki K."/>
            <person name="Sugiura M."/>
            <person name="Burr B."/>
            <person name="Sasaki T."/>
        </authorList>
    </citation>
    <scope>NUCLEOTIDE SEQUENCE [LARGE SCALE GENOMIC DNA]</scope>
    <source>
        <strain evidence="4">cv. Nipponbare</strain>
    </source>
</reference>
<evidence type="ECO:0000313" key="4">
    <source>
        <dbReference type="Proteomes" id="UP000000763"/>
    </source>
</evidence>
<dbReference type="PANTHER" id="PTHR33067">
    <property type="entry name" value="RNA-DIRECTED DNA POLYMERASE-RELATED"/>
    <property type="match status" value="1"/>
</dbReference>
<accession>Q84SQ2</accession>
<evidence type="ECO:0000256" key="1">
    <source>
        <dbReference type="SAM" id="MobiDB-lite"/>
    </source>
</evidence>
<protein>
    <recommendedName>
        <fullName evidence="2">Retrotransposon gag domain-containing protein</fullName>
    </recommendedName>
</protein>
<dbReference type="AlphaFoldDB" id="Q84SQ2"/>